<evidence type="ECO:0000259" key="1">
    <source>
        <dbReference type="PROSITE" id="PS51707"/>
    </source>
</evidence>
<gene>
    <name evidence="3" type="ORF">SAMN05445850_6723</name>
</gene>
<dbReference type="PANTHER" id="PTHR39569:SF1">
    <property type="entry name" value="INORGANIC TRIPHOSPHATASE"/>
    <property type="match status" value="1"/>
</dbReference>
<evidence type="ECO:0000313" key="3">
    <source>
        <dbReference type="EMBL" id="SDR59035.1"/>
    </source>
</evidence>
<feature type="domain" description="CHAD" evidence="2">
    <location>
        <begin position="223"/>
        <end position="504"/>
    </location>
</feature>
<accession>A0A1H1KB69</accession>
<protein>
    <submittedName>
        <fullName evidence="3">Inorganic triphosphatase YgiF, contains CYTH and CHAD domains</fullName>
    </submittedName>
</protein>
<dbReference type="InterPro" id="IPR033469">
    <property type="entry name" value="CYTH-like_dom_sf"/>
</dbReference>
<dbReference type="GO" id="GO:0046872">
    <property type="term" value="F:metal ion binding"/>
    <property type="evidence" value="ECO:0007669"/>
    <property type="project" value="TreeGrafter"/>
</dbReference>
<feature type="domain" description="CYTH" evidence="1">
    <location>
        <begin position="1"/>
        <end position="208"/>
    </location>
</feature>
<dbReference type="Gene3D" id="1.40.20.10">
    <property type="entry name" value="CHAD domain"/>
    <property type="match status" value="1"/>
</dbReference>
<dbReference type="STRING" id="157910.SAMN05445850_6723"/>
<evidence type="ECO:0000259" key="2">
    <source>
        <dbReference type="PROSITE" id="PS51708"/>
    </source>
</evidence>
<dbReference type="PROSITE" id="PS51707">
    <property type="entry name" value="CYTH"/>
    <property type="match status" value="1"/>
</dbReference>
<dbReference type="AlphaFoldDB" id="A0A1H1KB69"/>
<organism evidence="3 4">
    <name type="scientific">Paraburkholderia tuberum</name>
    <dbReference type="NCBI Taxonomy" id="157910"/>
    <lineage>
        <taxon>Bacteria</taxon>
        <taxon>Pseudomonadati</taxon>
        <taxon>Pseudomonadota</taxon>
        <taxon>Betaproteobacteria</taxon>
        <taxon>Burkholderiales</taxon>
        <taxon>Burkholderiaceae</taxon>
        <taxon>Paraburkholderia</taxon>
    </lineage>
</organism>
<sequence length="509" mass="56626">MERELKLRVAKEDLVKLRNASMLAQSEATAGTPHLLTSTYFDTPDFSFHWCGASLRVRTVGNDKIQTLKREGSAKAGLFDRDEFEMPVNSDAPDLTLLYDQIPDDSDCGKLIRDETVAAQLKPVFVTRINRSAFVLRQPSGDELELALDEGSVEADSGSVQIAAVELELKQGNPDVLYRVALEMLETVPLRIDHRSKADVGYALLIDEHSEAVKAQPVRLNKRDSVEDAFCAIVRNCLDQVHANERGVVSGHAPSSVHQMRVGLRRLRSALDLFAKVIPASSGFDEELRWIASELGGARDWEVLAGSTLDHAGADGNADEIRPVRQACEQIAVNNRQRAAAAVESVRYTRLALQFALWMNRKGWRDEMSDEQRNAISGPVKSFAADVLRRRHKKLIKRGKGLADLDDHRRHRARIAAKKVRYATEFFASLCPKQAVRHYVDALTALQDDLGWRNDAVVADQLLKSLLKTSPEAASGAAFARGFLASRVAADHQTLKKLWKRFKLLSSPH</sequence>
<dbReference type="Gene3D" id="2.40.320.10">
    <property type="entry name" value="Hypothetical Protein Pfu-838710-001"/>
    <property type="match status" value="1"/>
</dbReference>
<dbReference type="CDD" id="cd07756">
    <property type="entry name" value="CYTH-like_Pase_CHAD"/>
    <property type="match status" value="1"/>
</dbReference>
<dbReference type="Proteomes" id="UP000199365">
    <property type="component" value="Unassembled WGS sequence"/>
</dbReference>
<dbReference type="SUPFAM" id="SSF55154">
    <property type="entry name" value="CYTH-like phosphatases"/>
    <property type="match status" value="1"/>
</dbReference>
<dbReference type="InterPro" id="IPR038186">
    <property type="entry name" value="CHAD_dom_sf"/>
</dbReference>
<dbReference type="RefSeq" id="WP_090810892.1">
    <property type="nucleotide sequence ID" value="NZ_FNKX01000003.1"/>
</dbReference>
<dbReference type="InterPro" id="IPR039013">
    <property type="entry name" value="YgiF"/>
</dbReference>
<dbReference type="Pfam" id="PF01928">
    <property type="entry name" value="CYTH"/>
    <property type="match status" value="1"/>
</dbReference>
<name>A0A1H1KB69_9BURK</name>
<evidence type="ECO:0000313" key="4">
    <source>
        <dbReference type="Proteomes" id="UP000199365"/>
    </source>
</evidence>
<reference evidence="4" key="1">
    <citation type="submission" date="2016-10" db="EMBL/GenBank/DDBJ databases">
        <authorList>
            <person name="Varghese N."/>
            <person name="Submissions S."/>
        </authorList>
    </citation>
    <scope>NUCLEOTIDE SEQUENCE [LARGE SCALE GENOMIC DNA]</scope>
    <source>
        <strain evidence="4">DUS833</strain>
    </source>
</reference>
<dbReference type="SMART" id="SM01118">
    <property type="entry name" value="CYTH"/>
    <property type="match status" value="1"/>
</dbReference>
<dbReference type="Pfam" id="PF05235">
    <property type="entry name" value="CHAD"/>
    <property type="match status" value="1"/>
</dbReference>
<proteinExistence type="predicted"/>
<dbReference type="GO" id="GO:0050355">
    <property type="term" value="F:inorganic triphosphate phosphatase activity"/>
    <property type="evidence" value="ECO:0007669"/>
    <property type="project" value="InterPro"/>
</dbReference>
<dbReference type="PROSITE" id="PS51708">
    <property type="entry name" value="CHAD"/>
    <property type="match status" value="1"/>
</dbReference>
<keyword evidence="4" id="KW-1185">Reference proteome</keyword>
<dbReference type="InterPro" id="IPR023577">
    <property type="entry name" value="CYTH_domain"/>
</dbReference>
<dbReference type="SMART" id="SM00880">
    <property type="entry name" value="CHAD"/>
    <property type="match status" value="1"/>
</dbReference>
<dbReference type="InterPro" id="IPR007899">
    <property type="entry name" value="CHAD_dom"/>
</dbReference>
<dbReference type="PANTHER" id="PTHR39569">
    <property type="entry name" value="INORGANIC TRIPHOSPHATASE"/>
    <property type="match status" value="1"/>
</dbReference>
<dbReference type="EMBL" id="FNKX01000003">
    <property type="protein sequence ID" value="SDR59035.1"/>
    <property type="molecule type" value="Genomic_DNA"/>
</dbReference>